<dbReference type="InterPro" id="IPR036086">
    <property type="entry name" value="ParB/Sulfiredoxin_sf"/>
</dbReference>
<sequence length="132" mass="15771">MFAYINIFKPEIHKINLDSVNYVVNAKGWGDGNISVNDVLQNPKKYKDDYDRINNANLKYPIIMDFKGNIFDGVHRYIKAKKLNKKTIKVYLFNNELLKNFIIDKNSNYNKKLEINEYIELFYKKFHSKLRL</sequence>
<name>A0A6C0B885_9ZZZZ</name>
<organism evidence="1">
    <name type="scientific">viral metagenome</name>
    <dbReference type="NCBI Taxonomy" id="1070528"/>
    <lineage>
        <taxon>unclassified sequences</taxon>
        <taxon>metagenomes</taxon>
        <taxon>organismal metagenomes</taxon>
    </lineage>
</organism>
<reference evidence="1" key="1">
    <citation type="journal article" date="2020" name="Nature">
        <title>Giant virus diversity and host interactions through global metagenomics.</title>
        <authorList>
            <person name="Schulz F."/>
            <person name="Roux S."/>
            <person name="Paez-Espino D."/>
            <person name="Jungbluth S."/>
            <person name="Walsh D.A."/>
            <person name="Denef V.J."/>
            <person name="McMahon K.D."/>
            <person name="Konstantinidis K.T."/>
            <person name="Eloe-Fadrosh E.A."/>
            <person name="Kyrpides N.C."/>
            <person name="Woyke T."/>
        </authorList>
    </citation>
    <scope>NUCLEOTIDE SEQUENCE</scope>
    <source>
        <strain evidence="1">GVMAG-M-3300010158-55</strain>
    </source>
</reference>
<dbReference type="AlphaFoldDB" id="A0A6C0B885"/>
<accession>A0A6C0B885</accession>
<proteinExistence type="predicted"/>
<dbReference type="SUPFAM" id="SSF110849">
    <property type="entry name" value="ParB/Sulfiredoxin"/>
    <property type="match status" value="1"/>
</dbReference>
<evidence type="ECO:0000313" key="1">
    <source>
        <dbReference type="EMBL" id="QHS88250.1"/>
    </source>
</evidence>
<dbReference type="EMBL" id="MN739094">
    <property type="protein sequence ID" value="QHS88250.1"/>
    <property type="molecule type" value="Genomic_DNA"/>
</dbReference>
<evidence type="ECO:0008006" key="2">
    <source>
        <dbReference type="Google" id="ProtNLM"/>
    </source>
</evidence>
<protein>
    <recommendedName>
        <fullName evidence="2">ParB/Sulfiredoxin domain-containing protein</fullName>
    </recommendedName>
</protein>